<dbReference type="CDD" id="cd06171">
    <property type="entry name" value="Sigma70_r4"/>
    <property type="match status" value="1"/>
</dbReference>
<comment type="caution">
    <text evidence="10">The sequence shown here is derived from an EMBL/GenBank/DDBJ whole genome shotgun (WGS) entry which is preliminary data.</text>
</comment>
<gene>
    <name evidence="10" type="ORF">E5Z02_19840</name>
</gene>
<dbReference type="Pfam" id="PF04542">
    <property type="entry name" value="Sigma70_r2"/>
    <property type="match status" value="1"/>
</dbReference>
<dbReference type="EMBL" id="SRZK01000196">
    <property type="protein sequence ID" value="TGZ08277.1"/>
    <property type="molecule type" value="Genomic_DNA"/>
</dbReference>
<dbReference type="PANTHER" id="PTHR43133">
    <property type="entry name" value="RNA POLYMERASE ECF-TYPE SIGMA FACTO"/>
    <property type="match status" value="1"/>
</dbReference>
<feature type="compositionally biased region" description="Basic and acidic residues" evidence="7">
    <location>
        <begin position="253"/>
        <end position="265"/>
    </location>
</feature>
<evidence type="ECO:0000256" key="3">
    <source>
        <dbReference type="ARBA" id="ARBA00023082"/>
    </source>
</evidence>
<dbReference type="InterPro" id="IPR013324">
    <property type="entry name" value="RNA_pol_sigma_r3/r4-like"/>
</dbReference>
<dbReference type="PROSITE" id="PS01063">
    <property type="entry name" value="SIGMA70_ECF"/>
    <property type="match status" value="1"/>
</dbReference>
<dbReference type="InterPro" id="IPR007627">
    <property type="entry name" value="RNA_pol_sigma70_r2"/>
</dbReference>
<keyword evidence="3 6" id="KW-0731">Sigma factor</keyword>
<sequence>MAQGEVLAFEDYVRTRQEALLRSARRLVPDPVDAQDLLQTALVRTYGRWDGIADKSLADAYLRRVMINTRTEWWRARKLDEVPTEQLPDASVDDGSEQRADRALLMDVLGILAPKQRSVVVLRHWEQMSTEETAAALGMSAGTVKSTLHRALARLRQELESRELTSREAVAREHGRRTGGRPETAARTGNHREAVSRTGNHQQAAGRPGSHRGAAPVTPSGRVPAQRSKASAVPASVTSVTAARANTPALHGGRHDERGRERCAA</sequence>
<dbReference type="InterPro" id="IPR036388">
    <property type="entry name" value="WH-like_DNA-bd_sf"/>
</dbReference>
<dbReference type="Proteomes" id="UP000306274">
    <property type="component" value="Unassembled WGS sequence"/>
</dbReference>
<evidence type="ECO:0000256" key="2">
    <source>
        <dbReference type="ARBA" id="ARBA00023015"/>
    </source>
</evidence>
<dbReference type="PANTHER" id="PTHR43133:SF50">
    <property type="entry name" value="ECF RNA POLYMERASE SIGMA FACTOR SIGM"/>
    <property type="match status" value="1"/>
</dbReference>
<evidence type="ECO:0000259" key="8">
    <source>
        <dbReference type="Pfam" id="PF04542"/>
    </source>
</evidence>
<organism evidence="10 11">
    <name type="scientific">Streptomyces rhizosphaericola</name>
    <dbReference type="NCBI Taxonomy" id="2564098"/>
    <lineage>
        <taxon>Bacteria</taxon>
        <taxon>Bacillati</taxon>
        <taxon>Actinomycetota</taxon>
        <taxon>Actinomycetes</taxon>
        <taxon>Kitasatosporales</taxon>
        <taxon>Streptomycetaceae</taxon>
        <taxon>Streptomyces</taxon>
    </lineage>
</organism>
<dbReference type="NCBIfam" id="TIGR02983">
    <property type="entry name" value="SigE-fam_strep"/>
    <property type="match status" value="1"/>
</dbReference>
<dbReference type="InterPro" id="IPR014284">
    <property type="entry name" value="RNA_pol_sigma-70_dom"/>
</dbReference>
<feature type="domain" description="RNA polymerase sigma factor 70 region 4 type 2" evidence="9">
    <location>
        <begin position="104"/>
        <end position="155"/>
    </location>
</feature>
<accession>A0ABY2PCD2</accession>
<evidence type="ECO:0000256" key="4">
    <source>
        <dbReference type="ARBA" id="ARBA00023125"/>
    </source>
</evidence>
<dbReference type="RefSeq" id="WP_084994364.1">
    <property type="nucleotide sequence ID" value="NZ_JBLLLO010000030.1"/>
</dbReference>
<feature type="domain" description="RNA polymerase sigma-70 region 2" evidence="8">
    <location>
        <begin position="14"/>
        <end position="78"/>
    </location>
</feature>
<dbReference type="InterPro" id="IPR013325">
    <property type="entry name" value="RNA_pol_sigma_r2"/>
</dbReference>
<evidence type="ECO:0000256" key="7">
    <source>
        <dbReference type="SAM" id="MobiDB-lite"/>
    </source>
</evidence>
<evidence type="ECO:0000256" key="5">
    <source>
        <dbReference type="ARBA" id="ARBA00023163"/>
    </source>
</evidence>
<evidence type="ECO:0000256" key="6">
    <source>
        <dbReference type="RuleBase" id="RU000716"/>
    </source>
</evidence>
<feature type="compositionally biased region" description="Basic and acidic residues" evidence="7">
    <location>
        <begin position="163"/>
        <end position="173"/>
    </location>
</feature>
<evidence type="ECO:0000313" key="11">
    <source>
        <dbReference type="Proteomes" id="UP000306274"/>
    </source>
</evidence>
<evidence type="ECO:0000256" key="1">
    <source>
        <dbReference type="ARBA" id="ARBA00010641"/>
    </source>
</evidence>
<keyword evidence="5 6" id="KW-0804">Transcription</keyword>
<dbReference type="Gene3D" id="1.10.1740.10">
    <property type="match status" value="1"/>
</dbReference>
<name>A0ABY2PCD2_9ACTN</name>
<evidence type="ECO:0000313" key="10">
    <source>
        <dbReference type="EMBL" id="TGZ08277.1"/>
    </source>
</evidence>
<keyword evidence="2 6" id="KW-0805">Transcription regulation</keyword>
<dbReference type="InterPro" id="IPR039425">
    <property type="entry name" value="RNA_pol_sigma-70-like"/>
</dbReference>
<comment type="similarity">
    <text evidence="1 6">Belongs to the sigma-70 factor family. ECF subfamily.</text>
</comment>
<dbReference type="InterPro" id="IPR013249">
    <property type="entry name" value="RNA_pol_sigma70_r4_t2"/>
</dbReference>
<feature type="compositionally biased region" description="Low complexity" evidence="7">
    <location>
        <begin position="230"/>
        <end position="247"/>
    </location>
</feature>
<dbReference type="NCBIfam" id="TIGR02937">
    <property type="entry name" value="sigma70-ECF"/>
    <property type="match status" value="1"/>
</dbReference>
<reference evidence="10 11" key="1">
    <citation type="submission" date="2019-04" db="EMBL/GenBank/DDBJ databases">
        <title>Streptomyces rhizosphaericola sp. nov., an actinobacterium isolated from the wheat rhizosphere.</title>
        <authorList>
            <person name="Vargas Hoyos H.A."/>
            <person name="Santos S.N."/>
            <person name="Genuario D.B."/>
            <person name="Melo I.S."/>
            <person name="Da Silva L.J."/>
            <person name="Da Silva F.S.P."/>
            <person name="Zucchi T.D."/>
        </authorList>
    </citation>
    <scope>NUCLEOTIDE SEQUENCE [LARGE SCALE GENOMIC DNA]</scope>
    <source>
        <strain evidence="10 11">1AS2c</strain>
    </source>
</reference>
<proteinExistence type="inferred from homology"/>
<protein>
    <recommendedName>
        <fullName evidence="6">RNA polymerase sigma factor</fullName>
    </recommendedName>
</protein>
<dbReference type="Pfam" id="PF08281">
    <property type="entry name" value="Sigma70_r4_2"/>
    <property type="match status" value="1"/>
</dbReference>
<dbReference type="SUPFAM" id="SSF88946">
    <property type="entry name" value="Sigma2 domain of RNA polymerase sigma factors"/>
    <property type="match status" value="1"/>
</dbReference>
<feature type="region of interest" description="Disordered" evidence="7">
    <location>
        <begin position="163"/>
        <end position="265"/>
    </location>
</feature>
<keyword evidence="11" id="KW-1185">Reference proteome</keyword>
<dbReference type="InterPro" id="IPR000838">
    <property type="entry name" value="RNA_pol_sigma70_ECF_CS"/>
</dbReference>
<dbReference type="Gene3D" id="1.10.10.10">
    <property type="entry name" value="Winged helix-like DNA-binding domain superfamily/Winged helix DNA-binding domain"/>
    <property type="match status" value="1"/>
</dbReference>
<dbReference type="SUPFAM" id="SSF88659">
    <property type="entry name" value="Sigma3 and sigma4 domains of RNA polymerase sigma factors"/>
    <property type="match status" value="1"/>
</dbReference>
<keyword evidence="4 6" id="KW-0238">DNA-binding</keyword>
<evidence type="ECO:0000259" key="9">
    <source>
        <dbReference type="Pfam" id="PF08281"/>
    </source>
</evidence>
<dbReference type="InterPro" id="IPR014325">
    <property type="entry name" value="RNA_pol_sigma-E_actinobac"/>
</dbReference>